<keyword evidence="4" id="KW-0479">Metal-binding</keyword>
<dbReference type="PROSITE" id="PS01213">
    <property type="entry name" value="GLOBIN_FAM_2"/>
    <property type="match status" value="1"/>
</dbReference>
<comment type="cofactor">
    <cofactor evidence="1">
        <name>heme</name>
        <dbReference type="ChEBI" id="CHEBI:30413"/>
    </cofactor>
</comment>
<dbReference type="PANTHER" id="PTHR47366:SF1">
    <property type="entry name" value="TWO-ON-TWO HEMOGLOBIN-3"/>
    <property type="match status" value="1"/>
</dbReference>
<name>A0A4S4AAL2_9RHOO</name>
<dbReference type="GO" id="GO:0005344">
    <property type="term" value="F:oxygen carrier activity"/>
    <property type="evidence" value="ECO:0007669"/>
    <property type="project" value="InterPro"/>
</dbReference>
<evidence type="ECO:0000256" key="1">
    <source>
        <dbReference type="ARBA" id="ARBA00001971"/>
    </source>
</evidence>
<evidence type="ECO:0000256" key="5">
    <source>
        <dbReference type="ARBA" id="ARBA00023004"/>
    </source>
</evidence>
<dbReference type="Pfam" id="PF01152">
    <property type="entry name" value="Bac_globin"/>
    <property type="match status" value="1"/>
</dbReference>
<dbReference type="GO" id="GO:0046872">
    <property type="term" value="F:metal ion binding"/>
    <property type="evidence" value="ECO:0007669"/>
    <property type="project" value="UniProtKB-KW"/>
</dbReference>
<sequence length="146" mass="16507">MQPDARTLPVLTPYEQIGGESAVRALVTRFYELMDALPETRDVRRMHAEDLSGAAEKLFLFLSGWFGGPNLYVERFGPPFLRARHLPFSIGAAERDQWMLCMSQALAEVVTDAELRAKLQQSFAALADHMRNRIEHAAPVRIQQPL</sequence>
<evidence type="ECO:0000256" key="6">
    <source>
        <dbReference type="ARBA" id="ARBA00034496"/>
    </source>
</evidence>
<evidence type="ECO:0000256" key="3">
    <source>
        <dbReference type="ARBA" id="ARBA00022617"/>
    </source>
</evidence>
<evidence type="ECO:0000313" key="8">
    <source>
        <dbReference type="Proteomes" id="UP000307956"/>
    </source>
</evidence>
<dbReference type="PANTHER" id="PTHR47366">
    <property type="entry name" value="TWO-ON-TWO HEMOGLOBIN-3"/>
    <property type="match status" value="1"/>
</dbReference>
<dbReference type="InterPro" id="IPR019795">
    <property type="entry name" value="Globin_bac-like_CS"/>
</dbReference>
<dbReference type="Gene3D" id="1.10.490.10">
    <property type="entry name" value="Globins"/>
    <property type="match status" value="1"/>
</dbReference>
<dbReference type="InterPro" id="IPR044203">
    <property type="entry name" value="GlbO/GLB3-like"/>
</dbReference>
<dbReference type="SUPFAM" id="SSF46458">
    <property type="entry name" value="Globin-like"/>
    <property type="match status" value="1"/>
</dbReference>
<evidence type="ECO:0000256" key="4">
    <source>
        <dbReference type="ARBA" id="ARBA00022723"/>
    </source>
</evidence>
<reference evidence="7 8" key="1">
    <citation type="submission" date="2019-04" db="EMBL/GenBank/DDBJ databases">
        <title>Azoarcus rhizosphaerae sp. nov. isolated from rhizosphere of Ficus religiosa.</title>
        <authorList>
            <person name="Lin S.-Y."/>
            <person name="Hameed A."/>
            <person name="Hsu Y.-H."/>
            <person name="Young C.-C."/>
        </authorList>
    </citation>
    <scope>NUCLEOTIDE SEQUENCE [LARGE SCALE GENOMIC DNA]</scope>
    <source>
        <strain evidence="7 8">CC-YHH848</strain>
    </source>
</reference>
<dbReference type="GO" id="GO:0019825">
    <property type="term" value="F:oxygen binding"/>
    <property type="evidence" value="ECO:0007669"/>
    <property type="project" value="InterPro"/>
</dbReference>
<comment type="similarity">
    <text evidence="6">Belongs to the truncated hemoglobin family. Group II subfamily.</text>
</comment>
<keyword evidence="2" id="KW-0813">Transport</keyword>
<protein>
    <submittedName>
        <fullName evidence="7">Globin</fullName>
    </submittedName>
</protein>
<dbReference type="InterPro" id="IPR009050">
    <property type="entry name" value="Globin-like_sf"/>
</dbReference>
<keyword evidence="8" id="KW-1185">Reference proteome</keyword>
<dbReference type="OrthoDB" id="9790913at2"/>
<proteinExistence type="inferred from homology"/>
<organism evidence="7 8">
    <name type="scientific">Pseudothauera rhizosphaerae</name>
    <dbReference type="NCBI Taxonomy" id="2565932"/>
    <lineage>
        <taxon>Bacteria</taxon>
        <taxon>Pseudomonadati</taxon>
        <taxon>Pseudomonadota</taxon>
        <taxon>Betaproteobacteria</taxon>
        <taxon>Rhodocyclales</taxon>
        <taxon>Zoogloeaceae</taxon>
        <taxon>Pseudothauera</taxon>
    </lineage>
</organism>
<accession>A0A4S4AAL2</accession>
<dbReference type="Proteomes" id="UP000307956">
    <property type="component" value="Unassembled WGS sequence"/>
</dbReference>
<keyword evidence="3" id="KW-0349">Heme</keyword>
<dbReference type="CDD" id="cd14773">
    <property type="entry name" value="TrHb2_PhHbO-like_O"/>
    <property type="match status" value="1"/>
</dbReference>
<evidence type="ECO:0000256" key="2">
    <source>
        <dbReference type="ARBA" id="ARBA00022448"/>
    </source>
</evidence>
<dbReference type="InterPro" id="IPR001486">
    <property type="entry name" value="Hemoglobin_trunc"/>
</dbReference>
<keyword evidence="5" id="KW-0408">Iron</keyword>
<dbReference type="AlphaFoldDB" id="A0A4S4AAL2"/>
<gene>
    <name evidence="7" type="ORF">E6O51_19920</name>
</gene>
<evidence type="ECO:0000313" key="7">
    <source>
        <dbReference type="EMBL" id="THF55947.1"/>
    </source>
</evidence>
<comment type="caution">
    <text evidence="7">The sequence shown here is derived from an EMBL/GenBank/DDBJ whole genome shotgun (WGS) entry which is preliminary data.</text>
</comment>
<dbReference type="GO" id="GO:0020037">
    <property type="term" value="F:heme binding"/>
    <property type="evidence" value="ECO:0007669"/>
    <property type="project" value="InterPro"/>
</dbReference>
<dbReference type="EMBL" id="SSOD01000022">
    <property type="protein sequence ID" value="THF55947.1"/>
    <property type="molecule type" value="Genomic_DNA"/>
</dbReference>
<dbReference type="InterPro" id="IPR012292">
    <property type="entry name" value="Globin/Proto"/>
</dbReference>